<accession>A0A1C7LWX0</accession>
<evidence type="ECO:0000313" key="2">
    <source>
        <dbReference type="EMBL" id="OBZ68529.1"/>
    </source>
</evidence>
<reference evidence="2 3" key="1">
    <citation type="submission" date="2016-03" db="EMBL/GenBank/DDBJ databases">
        <title>Whole genome sequencing of Grifola frondosa 9006-11.</title>
        <authorList>
            <person name="Min B."/>
            <person name="Park H."/>
            <person name="Kim J.-G."/>
            <person name="Cho H."/>
            <person name="Oh Y.-L."/>
            <person name="Kong W.-S."/>
            <person name="Choi I.-G."/>
        </authorList>
    </citation>
    <scope>NUCLEOTIDE SEQUENCE [LARGE SCALE GENOMIC DNA]</scope>
    <source>
        <strain evidence="2 3">9006-11</strain>
    </source>
</reference>
<feature type="compositionally biased region" description="Basic and acidic residues" evidence="1">
    <location>
        <begin position="117"/>
        <end position="132"/>
    </location>
</feature>
<feature type="region of interest" description="Disordered" evidence="1">
    <location>
        <begin position="246"/>
        <end position="272"/>
    </location>
</feature>
<sequence>MGPPLYRAMASVATPAPATRWERIRDFHLRLLRTPSLRWVGRSALIVNEAYDLPNVEAPWNIAAMPTPRPDAQVRAFVVRNVEFRTPVDVIRGDGVLLIDETPDAPRGCPEVPAMRRNSDPAGRRSGGNERRESALVASLLVARPPAARPFGGWPELAYPASPQYMPQSPTPPAPPPSSQTRMSMDDGIEYLETVVEEAVTDSEEEARRRKLTSDVEMKDGEREETLPELVEEEVAGWRVLTERLRPRKQKGPPRGYSSSETAVENRASEELRQMSPLTSLSDLEQRMAGKEERVLRPMPRVDYREPRRTFRLFNRRRMLKKRLLADLTSSGSKHVPSDSALVLQTAERENLDALLGIPVEEWGSNERRFVKALVTSFKRALYGRIGGGETRKIQGM</sequence>
<comment type="caution">
    <text evidence="2">The sequence shown here is derived from an EMBL/GenBank/DDBJ whole genome shotgun (WGS) entry which is preliminary data.</text>
</comment>
<gene>
    <name evidence="2" type="ORF">A0H81_11582</name>
</gene>
<organism evidence="2 3">
    <name type="scientific">Grifola frondosa</name>
    <name type="common">Maitake</name>
    <name type="synonym">Polyporus frondosus</name>
    <dbReference type="NCBI Taxonomy" id="5627"/>
    <lineage>
        <taxon>Eukaryota</taxon>
        <taxon>Fungi</taxon>
        <taxon>Dikarya</taxon>
        <taxon>Basidiomycota</taxon>
        <taxon>Agaricomycotina</taxon>
        <taxon>Agaricomycetes</taxon>
        <taxon>Polyporales</taxon>
        <taxon>Grifolaceae</taxon>
        <taxon>Grifola</taxon>
    </lineage>
</organism>
<protein>
    <submittedName>
        <fullName evidence="2">Uncharacterized protein</fullName>
    </submittedName>
</protein>
<dbReference type="AlphaFoldDB" id="A0A1C7LWX0"/>
<feature type="compositionally biased region" description="Pro residues" evidence="1">
    <location>
        <begin position="169"/>
        <end position="178"/>
    </location>
</feature>
<dbReference type="Proteomes" id="UP000092993">
    <property type="component" value="Unassembled WGS sequence"/>
</dbReference>
<feature type="region of interest" description="Disordered" evidence="1">
    <location>
        <begin position="162"/>
        <end position="184"/>
    </location>
</feature>
<dbReference type="OrthoDB" id="2750281at2759"/>
<keyword evidence="3" id="KW-1185">Reference proteome</keyword>
<evidence type="ECO:0000313" key="3">
    <source>
        <dbReference type="Proteomes" id="UP000092993"/>
    </source>
</evidence>
<proteinExistence type="predicted"/>
<feature type="region of interest" description="Disordered" evidence="1">
    <location>
        <begin position="198"/>
        <end position="228"/>
    </location>
</feature>
<feature type="compositionally biased region" description="Basic and acidic residues" evidence="1">
    <location>
        <begin position="206"/>
        <end position="226"/>
    </location>
</feature>
<name>A0A1C7LWX0_GRIFR</name>
<evidence type="ECO:0000256" key="1">
    <source>
        <dbReference type="SAM" id="MobiDB-lite"/>
    </source>
</evidence>
<dbReference type="EMBL" id="LUGG01000020">
    <property type="protein sequence ID" value="OBZ68529.1"/>
    <property type="molecule type" value="Genomic_DNA"/>
</dbReference>
<feature type="region of interest" description="Disordered" evidence="1">
    <location>
        <begin position="102"/>
        <end position="132"/>
    </location>
</feature>